<proteinExistence type="predicted"/>
<protein>
    <recommendedName>
        <fullName evidence="4">HECT domain-containing protein</fullName>
    </recommendedName>
</protein>
<feature type="compositionally biased region" description="Low complexity" evidence="1">
    <location>
        <begin position="315"/>
        <end position="346"/>
    </location>
</feature>
<evidence type="ECO:0000313" key="2">
    <source>
        <dbReference type="EMBL" id="SJK96767.1"/>
    </source>
</evidence>
<keyword evidence="3" id="KW-1185">Reference proteome</keyword>
<dbReference type="Proteomes" id="UP000219338">
    <property type="component" value="Unassembled WGS sequence"/>
</dbReference>
<dbReference type="EMBL" id="FUEG01000001">
    <property type="protein sequence ID" value="SJK96767.1"/>
    <property type="molecule type" value="Genomic_DNA"/>
</dbReference>
<name>A0A284QJY2_ARMOS</name>
<feature type="region of interest" description="Disordered" evidence="1">
    <location>
        <begin position="288"/>
        <end position="346"/>
    </location>
</feature>
<evidence type="ECO:0000313" key="3">
    <source>
        <dbReference type="Proteomes" id="UP000219338"/>
    </source>
</evidence>
<sequence>MLQTGNNDNARRSAGRNRSDLCHNTSSSSRSGVPQGFYSQPPQSSRMRPPIVSIPQGPNPFAAQTSSRRGAGSRRVEGEKNLVRKWNVNVVIEPAYMKEIPEKHQPHMPIPDKQAVFFQRAVDLELGFQLDVDARPGDLVVSKLDTPLNDFMRVHGLAFIEVSSTFILPTDCHLLWDILLTKTTRTGTKGPKLTECEATEQLTFRELECKLLKCTRPGLHFLIVISGRFQQICGPLEHSGHHFCLSDRLWNGFKTSSMSEDIDEEIPCQFDCSDTVFELTVSSTTMGQSSPVARALSNPTTERESGRRRSHRRSGSSLASTPSSPSPDLSPSNGVVTLPSSSSSSLSTSTVSVVNVSASASSSSSAVISTTASAVISTTASNVVSTTASIASTTAVAPTSQLTDTVSTSMTTILQEQSDDEDLLALISNPTPALDDWKSSVYTHMHDCIAENLYVEDDTIENAANLLYSDLHAFVNSLPSPPRPLDGAIHHLRRESPISRTRIFFAGPANGPGMEWAVLGALLKRMVTSFGWMALGDELFTLSPINVPPSTGELQTLRTQGLIVLLSLMWSTNILPCSPWLVSYALNGSFTSAIDASIAEVLDTELASRFAVLSTPSLQASPLYEYLLQEYVHISREQLQQFSDEQQVAVRHQISLGIQFGCPDPDLQPNFIKRINAFCSGFLFEIFDSGKSIKDVFSQDQANISVILREMLAGQWVTDPAQVARLLQPLNHQSFNADFFRSPQLASDRKKFIKMLRQWIRQSTIASCQSFIRVMTGSEYLPAGGGRSIDVVFYPSGFSSSTFNDVGMAIHMCSYTVDVLFNEHMRNIMQTRTEDLPAIFSAFFEDVFNTV</sequence>
<dbReference type="AlphaFoldDB" id="A0A284QJY2"/>
<evidence type="ECO:0000256" key="1">
    <source>
        <dbReference type="SAM" id="MobiDB-lite"/>
    </source>
</evidence>
<organism evidence="2 3">
    <name type="scientific">Armillaria ostoyae</name>
    <name type="common">Armillaria root rot fungus</name>
    <dbReference type="NCBI Taxonomy" id="47428"/>
    <lineage>
        <taxon>Eukaryota</taxon>
        <taxon>Fungi</taxon>
        <taxon>Dikarya</taxon>
        <taxon>Basidiomycota</taxon>
        <taxon>Agaricomycotina</taxon>
        <taxon>Agaricomycetes</taxon>
        <taxon>Agaricomycetidae</taxon>
        <taxon>Agaricales</taxon>
        <taxon>Marasmiineae</taxon>
        <taxon>Physalacriaceae</taxon>
        <taxon>Armillaria</taxon>
    </lineage>
</organism>
<evidence type="ECO:0008006" key="4">
    <source>
        <dbReference type="Google" id="ProtNLM"/>
    </source>
</evidence>
<feature type="compositionally biased region" description="Polar residues" evidence="1">
    <location>
        <begin position="22"/>
        <end position="32"/>
    </location>
</feature>
<gene>
    <name evidence="2" type="ORF">ARMOST_00013</name>
</gene>
<dbReference type="OrthoDB" id="3193108at2759"/>
<accession>A0A284QJY2</accession>
<feature type="compositionally biased region" description="Low complexity" evidence="1">
    <location>
        <begin position="39"/>
        <end position="50"/>
    </location>
</feature>
<feature type="region of interest" description="Disordered" evidence="1">
    <location>
        <begin position="1"/>
        <end position="77"/>
    </location>
</feature>
<reference evidence="3" key="1">
    <citation type="journal article" date="2017" name="Nat. Ecol. Evol.">
        <title>Genome expansion and lineage-specific genetic innovations in the forest pathogenic fungi Armillaria.</title>
        <authorList>
            <person name="Sipos G."/>
            <person name="Prasanna A.N."/>
            <person name="Walter M.C."/>
            <person name="O'Connor E."/>
            <person name="Balint B."/>
            <person name="Krizsan K."/>
            <person name="Kiss B."/>
            <person name="Hess J."/>
            <person name="Varga T."/>
            <person name="Slot J."/>
            <person name="Riley R."/>
            <person name="Boka B."/>
            <person name="Rigling D."/>
            <person name="Barry K."/>
            <person name="Lee J."/>
            <person name="Mihaltcheva S."/>
            <person name="LaButti K."/>
            <person name="Lipzen A."/>
            <person name="Waldron R."/>
            <person name="Moloney N.M."/>
            <person name="Sperisen C."/>
            <person name="Kredics L."/>
            <person name="Vagvoelgyi C."/>
            <person name="Patrignani A."/>
            <person name="Fitzpatrick D."/>
            <person name="Nagy I."/>
            <person name="Doyle S."/>
            <person name="Anderson J.B."/>
            <person name="Grigoriev I.V."/>
            <person name="Gueldener U."/>
            <person name="Muensterkoetter M."/>
            <person name="Nagy L.G."/>
        </authorList>
    </citation>
    <scope>NUCLEOTIDE SEQUENCE [LARGE SCALE GENOMIC DNA]</scope>
    <source>
        <strain evidence="3">C18/9</strain>
    </source>
</reference>